<dbReference type="RefSeq" id="WP_069204117.1">
    <property type="nucleotide sequence ID" value="NZ_CP014168.1"/>
</dbReference>
<evidence type="ECO:0000259" key="1">
    <source>
        <dbReference type="Pfam" id="PF02698"/>
    </source>
</evidence>
<feature type="domain" description="DUF218" evidence="1">
    <location>
        <begin position="34"/>
        <end position="138"/>
    </location>
</feature>
<dbReference type="STRING" id="1560345.AWL63_05730"/>
<protein>
    <recommendedName>
        <fullName evidence="1">DUF218 domain-containing protein</fullName>
    </recommendedName>
</protein>
<organism evidence="2 3">
    <name type="scientific">Sphingomonas panacis</name>
    <dbReference type="NCBI Taxonomy" id="1560345"/>
    <lineage>
        <taxon>Bacteria</taxon>
        <taxon>Pseudomonadati</taxon>
        <taxon>Pseudomonadota</taxon>
        <taxon>Alphaproteobacteria</taxon>
        <taxon>Sphingomonadales</taxon>
        <taxon>Sphingomonadaceae</taxon>
        <taxon>Sphingomonas</taxon>
    </lineage>
</organism>
<keyword evidence="3" id="KW-1185">Reference proteome</keyword>
<dbReference type="AlphaFoldDB" id="A0A1B3Z7Z6"/>
<dbReference type="EMBL" id="CP014168">
    <property type="protein sequence ID" value="AOH83543.1"/>
    <property type="molecule type" value="Genomic_DNA"/>
</dbReference>
<accession>A0A1B3Z7Z6</accession>
<dbReference type="CDD" id="cd06259">
    <property type="entry name" value="YdcF-like"/>
    <property type="match status" value="1"/>
</dbReference>
<dbReference type="Pfam" id="PF02698">
    <property type="entry name" value="DUF218"/>
    <property type="match status" value="1"/>
</dbReference>
<dbReference type="Proteomes" id="UP000094256">
    <property type="component" value="Chromosome"/>
</dbReference>
<evidence type="ECO:0000313" key="3">
    <source>
        <dbReference type="Proteomes" id="UP000094256"/>
    </source>
</evidence>
<name>A0A1B3Z7Z6_9SPHN</name>
<sequence>MIRKLAAALALLWGGGFGVFLLAMPGPLDDRRTDAIVVPTGGAGRIDRGLALLQRHAAKRLLVTGVAPEVRPIELAVEYRVPASLMACCVDLGHEAVDTRSNADETSQWLHEHGYRTVRLVTSNWHLPRARLELVHATGDDIIVYGDGVASKPRFLTLLAEYNKLIVRWVALTLGVGA</sequence>
<reference evidence="2 3" key="1">
    <citation type="submission" date="2016-01" db="EMBL/GenBank/DDBJ databases">
        <title>Complete genome and mega plasmid sequence of Sphingomonas panacis DCY99 elicits systemic resistance in rice to Xanthomonas oryzae.</title>
        <authorList>
            <person name="Kim Y.J."/>
            <person name="Yang D.C."/>
            <person name="Sing P."/>
        </authorList>
    </citation>
    <scope>NUCLEOTIDE SEQUENCE [LARGE SCALE GENOMIC DNA]</scope>
    <source>
        <strain evidence="2 3">DCY99</strain>
    </source>
</reference>
<dbReference type="KEGG" id="span:AWL63_05730"/>
<dbReference type="OrthoDB" id="9812311at2"/>
<dbReference type="InterPro" id="IPR003848">
    <property type="entry name" value="DUF218"/>
</dbReference>
<proteinExistence type="predicted"/>
<gene>
    <name evidence="2" type="ORF">AWL63_05730</name>
</gene>
<evidence type="ECO:0000313" key="2">
    <source>
        <dbReference type="EMBL" id="AOH83543.1"/>
    </source>
</evidence>